<comment type="caution">
    <text evidence="5">The sequence shown here is derived from an EMBL/GenBank/DDBJ whole genome shotgun (WGS) entry which is preliminary data.</text>
</comment>
<dbReference type="Gene3D" id="1.20.120.530">
    <property type="entry name" value="GntR ligand-binding domain-like"/>
    <property type="match status" value="1"/>
</dbReference>
<accession>A0ABN1JJ21</accession>
<dbReference type="RefSeq" id="WP_343761495.1">
    <property type="nucleotide sequence ID" value="NZ_BAAACG010000009.1"/>
</dbReference>
<dbReference type="InterPro" id="IPR036388">
    <property type="entry name" value="WH-like_DNA-bd_sf"/>
</dbReference>
<dbReference type="Pfam" id="PF00392">
    <property type="entry name" value="GntR"/>
    <property type="match status" value="1"/>
</dbReference>
<dbReference type="InterPro" id="IPR000524">
    <property type="entry name" value="Tscrpt_reg_HTH_GntR"/>
</dbReference>
<keyword evidence="2" id="KW-0238">DNA-binding</keyword>
<dbReference type="SMART" id="SM00895">
    <property type="entry name" value="FCD"/>
    <property type="match status" value="1"/>
</dbReference>
<dbReference type="CDD" id="cd07377">
    <property type="entry name" value="WHTH_GntR"/>
    <property type="match status" value="1"/>
</dbReference>
<organism evidence="5 6">
    <name type="scientific">Clostridium oceanicum</name>
    <dbReference type="NCBI Taxonomy" id="1543"/>
    <lineage>
        <taxon>Bacteria</taxon>
        <taxon>Bacillati</taxon>
        <taxon>Bacillota</taxon>
        <taxon>Clostridia</taxon>
        <taxon>Eubacteriales</taxon>
        <taxon>Clostridiaceae</taxon>
        <taxon>Clostridium</taxon>
    </lineage>
</organism>
<reference evidence="5 6" key="1">
    <citation type="journal article" date="2019" name="Int. J. Syst. Evol. Microbiol.">
        <title>The Global Catalogue of Microorganisms (GCM) 10K type strain sequencing project: providing services to taxonomists for standard genome sequencing and annotation.</title>
        <authorList>
            <consortium name="The Broad Institute Genomics Platform"/>
            <consortium name="The Broad Institute Genome Sequencing Center for Infectious Disease"/>
            <person name="Wu L."/>
            <person name="Ma J."/>
        </authorList>
    </citation>
    <scope>NUCLEOTIDE SEQUENCE [LARGE SCALE GENOMIC DNA]</scope>
    <source>
        <strain evidence="5 6">JCM 1407</strain>
    </source>
</reference>
<dbReference type="Proteomes" id="UP001501510">
    <property type="component" value="Unassembled WGS sequence"/>
</dbReference>
<dbReference type="PANTHER" id="PTHR43537:SF43">
    <property type="entry name" value="GNTR-FAMILY TRANSCRIPTIONAL REGULATOR"/>
    <property type="match status" value="1"/>
</dbReference>
<dbReference type="InterPro" id="IPR036390">
    <property type="entry name" value="WH_DNA-bd_sf"/>
</dbReference>
<dbReference type="PROSITE" id="PS50949">
    <property type="entry name" value="HTH_GNTR"/>
    <property type="match status" value="1"/>
</dbReference>
<dbReference type="SUPFAM" id="SSF48008">
    <property type="entry name" value="GntR ligand-binding domain-like"/>
    <property type="match status" value="1"/>
</dbReference>
<dbReference type="SMART" id="SM00345">
    <property type="entry name" value="HTH_GNTR"/>
    <property type="match status" value="1"/>
</dbReference>
<protein>
    <submittedName>
        <fullName evidence="5">FadR/GntR family transcriptional regulator</fullName>
    </submittedName>
</protein>
<evidence type="ECO:0000256" key="2">
    <source>
        <dbReference type="ARBA" id="ARBA00023125"/>
    </source>
</evidence>
<keyword evidence="6" id="KW-1185">Reference proteome</keyword>
<feature type="domain" description="HTH gntR-type" evidence="4">
    <location>
        <begin position="10"/>
        <end position="78"/>
    </location>
</feature>
<dbReference type="EMBL" id="BAAACG010000009">
    <property type="protein sequence ID" value="GAA0740742.1"/>
    <property type="molecule type" value="Genomic_DNA"/>
</dbReference>
<name>A0ABN1JJ21_9CLOT</name>
<gene>
    <name evidence="5" type="ORF">GCM10008906_21140</name>
</gene>
<evidence type="ECO:0000256" key="3">
    <source>
        <dbReference type="ARBA" id="ARBA00023163"/>
    </source>
</evidence>
<dbReference type="SUPFAM" id="SSF46785">
    <property type="entry name" value="Winged helix' DNA-binding domain"/>
    <property type="match status" value="1"/>
</dbReference>
<keyword evidence="1" id="KW-0805">Transcription regulation</keyword>
<evidence type="ECO:0000313" key="5">
    <source>
        <dbReference type="EMBL" id="GAA0740742.1"/>
    </source>
</evidence>
<dbReference type="PANTHER" id="PTHR43537">
    <property type="entry name" value="TRANSCRIPTIONAL REGULATOR, GNTR FAMILY"/>
    <property type="match status" value="1"/>
</dbReference>
<evidence type="ECO:0000313" key="6">
    <source>
        <dbReference type="Proteomes" id="UP001501510"/>
    </source>
</evidence>
<dbReference type="InterPro" id="IPR008920">
    <property type="entry name" value="TF_FadR/GntR_C"/>
</dbReference>
<evidence type="ECO:0000256" key="1">
    <source>
        <dbReference type="ARBA" id="ARBA00023015"/>
    </source>
</evidence>
<proteinExistence type="predicted"/>
<keyword evidence="3" id="KW-0804">Transcription</keyword>
<dbReference type="PRINTS" id="PR00035">
    <property type="entry name" value="HTHGNTR"/>
</dbReference>
<dbReference type="InterPro" id="IPR011711">
    <property type="entry name" value="GntR_C"/>
</dbReference>
<evidence type="ECO:0000259" key="4">
    <source>
        <dbReference type="PROSITE" id="PS50949"/>
    </source>
</evidence>
<sequence length="233" mass="27523">MDDSSKTMQTNTPLKIAEYIKDQIDSNKLKVGDKLPSERNLVKELKVSRSSVREAVKHLTTMGYLKSIERRGTFISKDYLDNKYVDFQLNKVLQCAPIFDLMEVRMLLEEKFIVLAIKRISREDIDNLKNILEKIKSSKDDNEEFFKEDLKFHYAIAKATYNEVITEIMKVITKRMDDNKDIFKSSSYKTRKRTIEDFEKIIYHLENGNCKEAEKLYYNHIHLVDDVLKEFLT</sequence>
<dbReference type="Gene3D" id="1.10.10.10">
    <property type="entry name" value="Winged helix-like DNA-binding domain superfamily/Winged helix DNA-binding domain"/>
    <property type="match status" value="1"/>
</dbReference>
<dbReference type="Pfam" id="PF07729">
    <property type="entry name" value="FCD"/>
    <property type="match status" value="1"/>
</dbReference>